<reference evidence="2 3" key="1">
    <citation type="journal article" date="2016" name="Nat. Commun.">
        <title>Local admixture of amplified and diversified secreted pathogenesis determinants shapes mosaic Toxoplasma gondii genomes.</title>
        <authorList>
            <person name="Lorenzi H."/>
            <person name="Khan A."/>
            <person name="Behnke M.S."/>
            <person name="Namasivayam S."/>
            <person name="Swapna L.S."/>
            <person name="Hadjithomas M."/>
            <person name="Karamycheva S."/>
            <person name="Pinney D."/>
            <person name="Brunk B.P."/>
            <person name="Ajioka J.W."/>
            <person name="Ajzenberg D."/>
            <person name="Boothroyd J.C."/>
            <person name="Boyle J.P."/>
            <person name="Darde M.L."/>
            <person name="Diaz-Miranda M.A."/>
            <person name="Dubey J.P."/>
            <person name="Fritz H.M."/>
            <person name="Gennari S.M."/>
            <person name="Gregory B.D."/>
            <person name="Kim K."/>
            <person name="Saeij J.P."/>
            <person name="Su C."/>
            <person name="White M.W."/>
            <person name="Zhu X.Q."/>
            <person name="Howe D.K."/>
            <person name="Rosenthal B.M."/>
            <person name="Grigg M.E."/>
            <person name="Parkinson J."/>
            <person name="Liu L."/>
            <person name="Kissinger J.C."/>
            <person name="Roos D.S."/>
            <person name="Sibley L.D."/>
        </authorList>
    </citation>
    <scope>NUCLEOTIDE SEQUENCE [LARGE SCALE GENOMIC DNA]</scope>
    <source>
        <strain evidence="2 3">COUG</strain>
    </source>
</reference>
<proteinExistence type="predicted"/>
<feature type="compositionally biased region" description="Basic residues" evidence="1">
    <location>
        <begin position="103"/>
        <end position="113"/>
    </location>
</feature>
<dbReference type="EMBL" id="AGQR02003022">
    <property type="protein sequence ID" value="PIL97828.1"/>
    <property type="molecule type" value="Genomic_DNA"/>
</dbReference>
<evidence type="ECO:0000256" key="1">
    <source>
        <dbReference type="SAM" id="MobiDB-lite"/>
    </source>
</evidence>
<dbReference type="Proteomes" id="UP000236343">
    <property type="component" value="Unassembled WGS sequence"/>
</dbReference>
<name>A0A2G8XT24_TOXGO</name>
<gene>
    <name evidence="2" type="ORF">TGCOUG_294898C</name>
</gene>
<organism evidence="2 3">
    <name type="scientific">Toxoplasma gondii COUG</name>
    <dbReference type="NCBI Taxonomy" id="1074873"/>
    <lineage>
        <taxon>Eukaryota</taxon>
        <taxon>Sar</taxon>
        <taxon>Alveolata</taxon>
        <taxon>Apicomplexa</taxon>
        <taxon>Conoidasida</taxon>
        <taxon>Coccidia</taxon>
        <taxon>Eucoccidiorida</taxon>
        <taxon>Eimeriorina</taxon>
        <taxon>Sarcocystidae</taxon>
        <taxon>Toxoplasma</taxon>
    </lineage>
</organism>
<dbReference type="Gene3D" id="1.25.40.10">
    <property type="entry name" value="Tetratricopeptide repeat domain"/>
    <property type="match status" value="1"/>
</dbReference>
<sequence>MAVQRYIKALQYTAKLFDLSPQDAAEATAVKLACNLNLAQAYLKLAASGDPKAPLSSTQETFLKKAVSCCDAALEAEYVEAKAQKQAKKRKQREESERLDRCRARKGRERGRE</sequence>
<dbReference type="InterPro" id="IPR011990">
    <property type="entry name" value="TPR-like_helical_dom_sf"/>
</dbReference>
<protein>
    <submittedName>
        <fullName evidence="2">Tetratricopeptide repeat-containing protein</fullName>
    </submittedName>
</protein>
<evidence type="ECO:0000313" key="2">
    <source>
        <dbReference type="EMBL" id="PIL97828.1"/>
    </source>
</evidence>
<comment type="caution">
    <text evidence="2">The sequence shown here is derived from an EMBL/GenBank/DDBJ whole genome shotgun (WGS) entry which is preliminary data.</text>
</comment>
<dbReference type="VEuPathDB" id="ToxoDB:TGCOUG_294898C"/>
<evidence type="ECO:0000313" key="3">
    <source>
        <dbReference type="Proteomes" id="UP000236343"/>
    </source>
</evidence>
<accession>A0A2G8XT24</accession>
<feature type="region of interest" description="Disordered" evidence="1">
    <location>
        <begin position="84"/>
        <end position="113"/>
    </location>
</feature>
<dbReference type="AlphaFoldDB" id="A0A2G8XT24"/>
<feature type="compositionally biased region" description="Basic and acidic residues" evidence="1">
    <location>
        <begin position="92"/>
        <end position="102"/>
    </location>
</feature>